<accession>A0ABW3NKZ4</accession>
<dbReference type="RefSeq" id="WP_380741988.1">
    <property type="nucleotide sequence ID" value="NZ_JBHTLI010000001.1"/>
</dbReference>
<protein>
    <submittedName>
        <fullName evidence="3">DUF5004 domain-containing protein</fullName>
    </submittedName>
</protein>
<reference evidence="4" key="1">
    <citation type="journal article" date="2019" name="Int. J. Syst. Evol. Microbiol.">
        <title>The Global Catalogue of Microorganisms (GCM) 10K type strain sequencing project: providing services to taxonomists for standard genome sequencing and annotation.</title>
        <authorList>
            <consortium name="The Broad Institute Genomics Platform"/>
            <consortium name="The Broad Institute Genome Sequencing Center for Infectious Disease"/>
            <person name="Wu L."/>
            <person name="Ma J."/>
        </authorList>
    </citation>
    <scope>NUCLEOTIDE SEQUENCE [LARGE SCALE GENOMIC DNA]</scope>
    <source>
        <strain evidence="4">CCUG 64793</strain>
    </source>
</reference>
<dbReference type="InterPro" id="IPR024311">
    <property type="entry name" value="Lipocalin-like"/>
</dbReference>
<proteinExistence type="predicted"/>
<evidence type="ECO:0000259" key="2">
    <source>
        <dbReference type="Pfam" id="PF13648"/>
    </source>
</evidence>
<keyword evidence="4" id="KW-1185">Reference proteome</keyword>
<evidence type="ECO:0000313" key="4">
    <source>
        <dbReference type="Proteomes" id="UP001597131"/>
    </source>
</evidence>
<sequence>MNNLLSIKALAGLLLGASILTSCEPESAMIQQESPEVGNFTASIDRNSLVGEWKVSTMEADTLVDLNGDGTGNYNLLLETACFDNMGVVFNDDGTLSTTNSKLDFRAGPNGDEFACTADRTDTGIWRVEGDELVMDLNIDGNIYTNRKQITQTETTFGFEVTKFESQQYVDDPGDTHASHIRILALEYTKVN</sequence>
<feature type="domain" description="Lipocalin-like" evidence="2">
    <location>
        <begin position="49"/>
        <end position="157"/>
    </location>
</feature>
<keyword evidence="1" id="KW-0732">Signal</keyword>
<feature type="chain" id="PRO_5046833137" evidence="1">
    <location>
        <begin position="23"/>
        <end position="192"/>
    </location>
</feature>
<feature type="signal peptide" evidence="1">
    <location>
        <begin position="1"/>
        <end position="22"/>
    </location>
</feature>
<comment type="caution">
    <text evidence="3">The sequence shown here is derived from an EMBL/GenBank/DDBJ whole genome shotgun (WGS) entry which is preliminary data.</text>
</comment>
<dbReference type="Proteomes" id="UP001597131">
    <property type="component" value="Unassembled WGS sequence"/>
</dbReference>
<dbReference type="EMBL" id="JBHTLI010000001">
    <property type="protein sequence ID" value="MFD1094278.1"/>
    <property type="molecule type" value="Genomic_DNA"/>
</dbReference>
<dbReference type="Pfam" id="PF13648">
    <property type="entry name" value="Lipocalin_4"/>
    <property type="match status" value="1"/>
</dbReference>
<gene>
    <name evidence="3" type="ORF">ACFQ3Q_00825</name>
</gene>
<evidence type="ECO:0000256" key="1">
    <source>
        <dbReference type="SAM" id="SignalP"/>
    </source>
</evidence>
<evidence type="ECO:0000313" key="3">
    <source>
        <dbReference type="EMBL" id="MFD1094278.1"/>
    </source>
</evidence>
<name>A0ABW3NKZ4_9FLAO</name>
<organism evidence="3 4">
    <name type="scientific">Salegentibacter chungangensis</name>
    <dbReference type="NCBI Taxonomy" id="1335724"/>
    <lineage>
        <taxon>Bacteria</taxon>
        <taxon>Pseudomonadati</taxon>
        <taxon>Bacteroidota</taxon>
        <taxon>Flavobacteriia</taxon>
        <taxon>Flavobacteriales</taxon>
        <taxon>Flavobacteriaceae</taxon>
        <taxon>Salegentibacter</taxon>
    </lineage>
</organism>